<accession>A0A245ZSG8</accession>
<sequence>MTPRDRQVRALLADVAREAILPRFGRMADGDREEKSPGDWVTIADRESELLLAAGLQAIDPDARVVGEEACALDPTLLEDIGRGRLWLVDPLDGTNNFAAGRTPFGMLIALAEDGIVRHGWLYDPVADRLCHAGRGIGSFVDGVRVSATGSGRSLPIATFSRYWMSSEKAARLEQRAQGTLALEEGLRCAAAQYPALVDGRCDVALFERTYPWDHAAGALFVEEAGGKVARLDGGPYRIDDAATGLLAAATPQLWDRAAAVFAE</sequence>
<dbReference type="Proteomes" id="UP000197783">
    <property type="component" value="Unassembled WGS sequence"/>
</dbReference>
<feature type="binding site" evidence="2">
    <location>
        <position position="90"/>
    </location>
    <ligand>
        <name>Mg(2+)</name>
        <dbReference type="ChEBI" id="CHEBI:18420"/>
        <label>2</label>
    </ligand>
</feature>
<keyword evidence="3" id="KW-0378">Hydrolase</keyword>
<name>A0A245ZSG8_9SPHN</name>
<dbReference type="RefSeq" id="WP_245832762.1">
    <property type="nucleotide sequence ID" value="NZ_NBBJ01000001.1"/>
</dbReference>
<dbReference type="PANTHER" id="PTHR20854">
    <property type="entry name" value="INOSITOL MONOPHOSPHATASE"/>
    <property type="match status" value="1"/>
</dbReference>
<comment type="similarity">
    <text evidence="1">Belongs to the inositol monophosphatase superfamily.</text>
</comment>
<dbReference type="GO" id="GO:0007165">
    <property type="term" value="P:signal transduction"/>
    <property type="evidence" value="ECO:0007669"/>
    <property type="project" value="TreeGrafter"/>
</dbReference>
<keyword evidence="2" id="KW-0479">Metal-binding</keyword>
<dbReference type="Gene3D" id="3.30.540.10">
    <property type="entry name" value="Fructose-1,6-Bisphosphatase, subunit A, domain 1"/>
    <property type="match status" value="1"/>
</dbReference>
<dbReference type="Pfam" id="PF00459">
    <property type="entry name" value="Inositol_P"/>
    <property type="match status" value="1"/>
</dbReference>
<feature type="binding site" evidence="2">
    <location>
        <position position="214"/>
    </location>
    <ligand>
        <name>Mg(2+)</name>
        <dbReference type="ChEBI" id="CHEBI:18420"/>
        <label>1</label>
        <note>catalytic</note>
    </ligand>
</feature>
<gene>
    <name evidence="3" type="primary">suhB_2</name>
    <name evidence="3" type="ORF">SPMU_10240</name>
</gene>
<dbReference type="AlphaFoldDB" id="A0A245ZSG8"/>
<feature type="binding site" evidence="2">
    <location>
        <position position="93"/>
    </location>
    <ligand>
        <name>Mg(2+)</name>
        <dbReference type="ChEBI" id="CHEBI:18420"/>
        <label>2</label>
    </ligand>
</feature>
<protein>
    <submittedName>
        <fullName evidence="3">Fructose-1, 6-bisphosphatase/inositol-1-monophosphatase</fullName>
        <ecNumber evidence="3">3.1.3.11</ecNumber>
        <ecNumber evidence="3">3.1.3.25</ecNumber>
    </submittedName>
</protein>
<reference evidence="3 4" key="1">
    <citation type="submission" date="2017-03" db="EMBL/GenBank/DDBJ databases">
        <title>Genome sequence of Sphingomonas mucosissima DSM 17494.</title>
        <authorList>
            <person name="Poehlein A."/>
            <person name="Wuebbeler J.H."/>
            <person name="Steinbuechel A."/>
            <person name="Daniel R."/>
        </authorList>
    </citation>
    <scope>NUCLEOTIDE SEQUENCE [LARGE SCALE GENOMIC DNA]</scope>
    <source>
        <strain evidence="3 4">DSM 17494</strain>
    </source>
</reference>
<comment type="caution">
    <text evidence="3">The sequence shown here is derived from an EMBL/GenBank/DDBJ whole genome shotgun (WGS) entry which is preliminary data.</text>
</comment>
<dbReference type="GO" id="GO:0006020">
    <property type="term" value="P:inositol metabolic process"/>
    <property type="evidence" value="ECO:0007669"/>
    <property type="project" value="TreeGrafter"/>
</dbReference>
<dbReference type="GO" id="GO:0046872">
    <property type="term" value="F:metal ion binding"/>
    <property type="evidence" value="ECO:0007669"/>
    <property type="project" value="UniProtKB-KW"/>
</dbReference>
<dbReference type="PRINTS" id="PR00377">
    <property type="entry name" value="IMPHPHTASES"/>
</dbReference>
<dbReference type="SUPFAM" id="SSF56655">
    <property type="entry name" value="Carbohydrate phosphatase"/>
    <property type="match status" value="1"/>
</dbReference>
<dbReference type="EC" id="3.1.3.11" evidence="3"/>
<dbReference type="InterPro" id="IPR000760">
    <property type="entry name" value="Inositol_monophosphatase-like"/>
</dbReference>
<evidence type="ECO:0000256" key="1">
    <source>
        <dbReference type="ARBA" id="ARBA00009759"/>
    </source>
</evidence>
<comment type="cofactor">
    <cofactor evidence="2">
        <name>Mg(2+)</name>
        <dbReference type="ChEBI" id="CHEBI:18420"/>
    </cofactor>
</comment>
<organism evidence="3 4">
    <name type="scientific">Sphingomonas mucosissima</name>
    <dbReference type="NCBI Taxonomy" id="370959"/>
    <lineage>
        <taxon>Bacteria</taxon>
        <taxon>Pseudomonadati</taxon>
        <taxon>Pseudomonadota</taxon>
        <taxon>Alphaproteobacteria</taxon>
        <taxon>Sphingomonadales</taxon>
        <taxon>Sphingomonadaceae</taxon>
        <taxon>Sphingomonas</taxon>
    </lineage>
</organism>
<dbReference type="EMBL" id="NBBJ01000001">
    <property type="protein sequence ID" value="OWK32684.1"/>
    <property type="molecule type" value="Genomic_DNA"/>
</dbReference>
<evidence type="ECO:0000313" key="4">
    <source>
        <dbReference type="Proteomes" id="UP000197783"/>
    </source>
</evidence>
<evidence type="ECO:0000313" key="3">
    <source>
        <dbReference type="EMBL" id="OWK32684.1"/>
    </source>
</evidence>
<dbReference type="PANTHER" id="PTHR20854:SF4">
    <property type="entry name" value="INOSITOL-1-MONOPHOSPHATASE-RELATED"/>
    <property type="match status" value="1"/>
</dbReference>
<keyword evidence="2" id="KW-0460">Magnesium</keyword>
<dbReference type="GO" id="GO:0042132">
    <property type="term" value="F:fructose 1,6-bisphosphate 1-phosphatase activity"/>
    <property type="evidence" value="ECO:0007669"/>
    <property type="project" value="UniProtKB-EC"/>
</dbReference>
<dbReference type="EC" id="3.1.3.25" evidence="3"/>
<feature type="binding site" evidence="2">
    <location>
        <position position="68"/>
    </location>
    <ligand>
        <name>Mg(2+)</name>
        <dbReference type="ChEBI" id="CHEBI:18420"/>
        <label>1</label>
        <note>catalytic</note>
    </ligand>
</feature>
<dbReference type="GO" id="GO:0008934">
    <property type="term" value="F:inositol monophosphate 1-phosphatase activity"/>
    <property type="evidence" value="ECO:0007669"/>
    <property type="project" value="TreeGrafter"/>
</dbReference>
<dbReference type="Gene3D" id="3.40.190.80">
    <property type="match status" value="1"/>
</dbReference>
<feature type="binding site" evidence="2">
    <location>
        <position position="92"/>
    </location>
    <ligand>
        <name>Mg(2+)</name>
        <dbReference type="ChEBI" id="CHEBI:18420"/>
        <label>1</label>
        <note>catalytic</note>
    </ligand>
</feature>
<proteinExistence type="inferred from homology"/>
<keyword evidence="4" id="KW-1185">Reference proteome</keyword>
<evidence type="ECO:0000256" key="2">
    <source>
        <dbReference type="PIRSR" id="PIRSR600760-2"/>
    </source>
</evidence>